<dbReference type="Pfam" id="PF13853">
    <property type="entry name" value="7tm_4"/>
    <property type="match status" value="1"/>
</dbReference>
<evidence type="ECO:0000256" key="3">
    <source>
        <dbReference type="ARBA" id="ARBA00022989"/>
    </source>
</evidence>
<comment type="subcellular location">
    <subcellularLocation>
        <location evidence="7">Cell membrane</location>
        <topology evidence="7">Multi-pass membrane protein</topology>
    </subcellularLocation>
    <subcellularLocation>
        <location evidence="1">Membrane</location>
        <topology evidence="1">Multi-pass membrane protein</topology>
    </subcellularLocation>
</comment>
<dbReference type="AlphaFoldDB" id="A0AAJ7TP76"/>
<name>A0AAJ7TP76_PETMA</name>
<keyword evidence="6" id="KW-0297">G-protein coupled receptor</keyword>
<dbReference type="RefSeq" id="XP_032820515.1">
    <property type="nucleotide sequence ID" value="XM_032964624.1"/>
</dbReference>
<dbReference type="Gene3D" id="1.20.1070.10">
    <property type="entry name" value="Rhodopsin 7-helix transmembrane proteins"/>
    <property type="match status" value="1"/>
</dbReference>
<dbReference type="GO" id="GO:0004930">
    <property type="term" value="F:G protein-coupled receptor activity"/>
    <property type="evidence" value="ECO:0007669"/>
    <property type="project" value="UniProtKB-KW"/>
</dbReference>
<dbReference type="GO" id="GO:0004984">
    <property type="term" value="F:olfactory receptor activity"/>
    <property type="evidence" value="ECO:0007669"/>
    <property type="project" value="InterPro"/>
</dbReference>
<evidence type="ECO:0000256" key="4">
    <source>
        <dbReference type="ARBA" id="ARBA00023136"/>
    </source>
</evidence>
<keyword evidence="6 10" id="KW-0675">Receptor</keyword>
<evidence type="ECO:0000313" key="9">
    <source>
        <dbReference type="Proteomes" id="UP001318040"/>
    </source>
</evidence>
<dbReference type="InterPro" id="IPR017452">
    <property type="entry name" value="GPCR_Rhodpsn_7TM"/>
</dbReference>
<keyword evidence="7" id="KW-0716">Sensory transduction</keyword>
<gene>
    <name evidence="10" type="primary">LOC116948180</name>
</gene>
<evidence type="ECO:0000256" key="2">
    <source>
        <dbReference type="ARBA" id="ARBA00022692"/>
    </source>
</evidence>
<accession>A0AAJ7TP76</accession>
<dbReference type="InterPro" id="IPR052921">
    <property type="entry name" value="GPCR1_Superfamily_Member"/>
</dbReference>
<feature type="transmembrane region" description="Helical" evidence="7">
    <location>
        <begin position="43"/>
        <end position="67"/>
    </location>
</feature>
<keyword evidence="9" id="KW-1185">Reference proteome</keyword>
<proteinExistence type="inferred from homology"/>
<dbReference type="Proteomes" id="UP001318040">
    <property type="component" value="Chromosome 32"/>
</dbReference>
<evidence type="ECO:0000313" key="10">
    <source>
        <dbReference type="RefSeq" id="XP_032820515.1"/>
    </source>
</evidence>
<feature type="transmembrane region" description="Helical" evidence="7">
    <location>
        <begin position="118"/>
        <end position="140"/>
    </location>
</feature>
<feature type="transmembrane region" description="Helical" evidence="7">
    <location>
        <begin position="79"/>
        <end position="98"/>
    </location>
</feature>
<dbReference type="PANTHER" id="PTHR26451:SF897">
    <property type="entry name" value="TRACE AMINE-ASSOCIATED RECEPTOR 5-LIKE"/>
    <property type="match status" value="1"/>
</dbReference>
<dbReference type="SUPFAM" id="SSF81321">
    <property type="entry name" value="Family A G protein-coupled receptor-like"/>
    <property type="match status" value="1"/>
</dbReference>
<evidence type="ECO:0000259" key="8">
    <source>
        <dbReference type="PROSITE" id="PS50262"/>
    </source>
</evidence>
<organism evidence="9 10">
    <name type="scientific">Petromyzon marinus</name>
    <name type="common">Sea lamprey</name>
    <dbReference type="NCBI Taxonomy" id="7757"/>
    <lineage>
        <taxon>Eukaryota</taxon>
        <taxon>Metazoa</taxon>
        <taxon>Chordata</taxon>
        <taxon>Craniata</taxon>
        <taxon>Vertebrata</taxon>
        <taxon>Cyclostomata</taxon>
        <taxon>Hyperoartia</taxon>
        <taxon>Petromyzontiformes</taxon>
        <taxon>Petromyzontidae</taxon>
        <taxon>Petromyzon</taxon>
    </lineage>
</organism>
<feature type="domain" description="G-protein coupled receptors family 1 profile" evidence="8">
    <location>
        <begin position="57"/>
        <end position="312"/>
    </location>
</feature>
<dbReference type="PRINTS" id="PR00237">
    <property type="entry name" value="GPCRRHODOPSN"/>
</dbReference>
<sequence>MAFDDIVAVNCNGSGGDDVRDPNATFSVYLYFKADTDASAVAMYVYCVSCFVLSLVLNCLLVATVALSPKLHSPMYIHFLYLSVLNLLASVSGLVFVLSASAGRMRRIGVASCLAQSFFVYFTTFSEVLALGLMALDRYIAVCLPLRYPALVTNHLTEKAACGALVVCLSSALLVTLLSSRENLCADTLMGGVYCDVVALSRFTCPRTKATEIAVAVVSSALLLPAIGCMAFSYVQILRVLCAPGYGESRSKAIRTCTTQVMVFLLFYCTWSLAGIAPFLDPCFDPPFVHNLQVTAQILFVTLPPVLDPLVYGLRTKEVRVAVSRLIVRYGQYLFPQDRMLPRVATVTLSNAP</sequence>
<keyword evidence="7" id="KW-1003">Cell membrane</keyword>
<feature type="transmembrane region" description="Helical" evidence="7">
    <location>
        <begin position="292"/>
        <end position="314"/>
    </location>
</feature>
<evidence type="ECO:0000256" key="6">
    <source>
        <dbReference type="RuleBase" id="RU000688"/>
    </source>
</evidence>
<dbReference type="GO" id="GO:0005549">
    <property type="term" value="F:odorant binding"/>
    <property type="evidence" value="ECO:0007669"/>
    <property type="project" value="TreeGrafter"/>
</dbReference>
<evidence type="ECO:0000256" key="5">
    <source>
        <dbReference type="ARBA" id="ARBA00023224"/>
    </source>
</evidence>
<dbReference type="SMART" id="SM01381">
    <property type="entry name" value="7TM_GPCR_Srsx"/>
    <property type="match status" value="1"/>
</dbReference>
<dbReference type="GO" id="GO:0005886">
    <property type="term" value="C:plasma membrane"/>
    <property type="evidence" value="ECO:0007669"/>
    <property type="project" value="UniProtKB-SubCell"/>
</dbReference>
<protein>
    <recommendedName>
        <fullName evidence="7">Olfactory receptor</fullName>
    </recommendedName>
</protein>
<feature type="transmembrane region" description="Helical" evidence="7">
    <location>
        <begin position="261"/>
        <end position="280"/>
    </location>
</feature>
<reference evidence="10" key="1">
    <citation type="submission" date="2025-08" db="UniProtKB">
        <authorList>
            <consortium name="RefSeq"/>
        </authorList>
    </citation>
    <scope>IDENTIFICATION</scope>
    <source>
        <tissue evidence="10">Sperm</tissue>
    </source>
</reference>
<dbReference type="InterPro" id="IPR000725">
    <property type="entry name" value="Olfact_rcpt"/>
</dbReference>
<dbReference type="PRINTS" id="PR00245">
    <property type="entry name" value="OLFACTORYR"/>
</dbReference>
<keyword evidence="7" id="KW-0552">Olfaction</keyword>
<dbReference type="PROSITE" id="PS00237">
    <property type="entry name" value="G_PROTEIN_RECEP_F1_1"/>
    <property type="match status" value="1"/>
</dbReference>
<evidence type="ECO:0000256" key="7">
    <source>
        <dbReference type="RuleBase" id="RU363047"/>
    </source>
</evidence>
<keyword evidence="4 7" id="KW-0472">Membrane</keyword>
<comment type="similarity">
    <text evidence="6">Belongs to the G-protein coupled receptor 1 family.</text>
</comment>
<keyword evidence="3 7" id="KW-1133">Transmembrane helix</keyword>
<dbReference type="KEGG" id="pmrn:116948180"/>
<dbReference type="PANTHER" id="PTHR26451">
    <property type="entry name" value="G_PROTEIN_RECEP_F1_2 DOMAIN-CONTAINING PROTEIN"/>
    <property type="match status" value="1"/>
</dbReference>
<feature type="transmembrane region" description="Helical" evidence="7">
    <location>
        <begin position="213"/>
        <end position="241"/>
    </location>
</feature>
<dbReference type="InterPro" id="IPR000276">
    <property type="entry name" value="GPCR_Rhodpsn"/>
</dbReference>
<evidence type="ECO:0000256" key="1">
    <source>
        <dbReference type="ARBA" id="ARBA00004141"/>
    </source>
</evidence>
<dbReference type="PROSITE" id="PS50262">
    <property type="entry name" value="G_PROTEIN_RECEP_F1_2"/>
    <property type="match status" value="1"/>
</dbReference>
<keyword evidence="2 6" id="KW-0812">Transmembrane</keyword>
<keyword evidence="5 6" id="KW-0807">Transducer</keyword>